<evidence type="ECO:0000256" key="1">
    <source>
        <dbReference type="ARBA" id="ARBA00022729"/>
    </source>
</evidence>
<evidence type="ECO:0008006" key="7">
    <source>
        <dbReference type="Google" id="ProtNLM"/>
    </source>
</evidence>
<gene>
    <name evidence="5" type="ORF">QK289_09145</name>
</gene>
<dbReference type="InterPro" id="IPR001258">
    <property type="entry name" value="NHL_repeat"/>
</dbReference>
<evidence type="ECO:0000256" key="3">
    <source>
        <dbReference type="ARBA" id="ARBA00023180"/>
    </source>
</evidence>
<feature type="repeat" description="NHL" evidence="4">
    <location>
        <begin position="109"/>
        <end position="143"/>
    </location>
</feature>
<dbReference type="PROSITE" id="PS51125">
    <property type="entry name" value="NHL"/>
    <property type="match status" value="1"/>
</dbReference>
<proteinExistence type="predicted"/>
<evidence type="ECO:0000256" key="4">
    <source>
        <dbReference type="PROSITE-ProRule" id="PRU00504"/>
    </source>
</evidence>
<dbReference type="PANTHER" id="PTHR10680:SF14">
    <property type="entry name" value="PEPTIDYL-GLYCINE ALPHA-AMIDATING MONOOXYGENASE"/>
    <property type="match status" value="1"/>
</dbReference>
<evidence type="ECO:0000313" key="6">
    <source>
        <dbReference type="Proteomes" id="UP001243286"/>
    </source>
</evidence>
<dbReference type="Gene3D" id="2.120.10.30">
    <property type="entry name" value="TolB, C-terminal domain"/>
    <property type="match status" value="1"/>
</dbReference>
<dbReference type="PANTHER" id="PTHR10680">
    <property type="entry name" value="PEPTIDYL-GLYCINE ALPHA-AMIDATING MONOOXYGENASE"/>
    <property type="match status" value="1"/>
</dbReference>
<keyword evidence="2" id="KW-0677">Repeat</keyword>
<keyword evidence="1" id="KW-0732">Signal</keyword>
<dbReference type="EMBL" id="JASBQV010000012">
    <property type="protein sequence ID" value="MDI3235170.1"/>
    <property type="molecule type" value="Genomic_DNA"/>
</dbReference>
<sequence>MRKKSIVIGTILTLGLTVAWWASGGTEPVFKQSSPVKATSERYSGKVLWQKSENDIQDAGEASRVAVGPNGDIYYLHRATVNYGSETMIKAATIIVFDGTTHAVKRALGRNMFQSPHGLEVDAKNNIWVTDISLNQVVKLNSEGSIQAVYGQKYLFGTEMGSV</sequence>
<dbReference type="RefSeq" id="WP_051004051.1">
    <property type="nucleotide sequence ID" value="NZ_JASBQV010000012.1"/>
</dbReference>
<reference evidence="5 6" key="1">
    <citation type="submission" date="2023-04" db="EMBL/GenBank/DDBJ databases">
        <title>Antarctic isolates genomes.</title>
        <authorList>
            <person name="Dimov S.G."/>
        </authorList>
    </citation>
    <scope>NUCLEOTIDE SEQUENCE [LARGE SCALE GENOMIC DNA]</scope>
    <source>
        <strain evidence="5 6">AL19</strain>
    </source>
</reference>
<accession>A0ABT6R2K0</accession>
<evidence type="ECO:0000313" key="5">
    <source>
        <dbReference type="EMBL" id="MDI3235170.1"/>
    </source>
</evidence>
<comment type="caution">
    <text evidence="5">The sequence shown here is derived from an EMBL/GenBank/DDBJ whole genome shotgun (WGS) entry which is preliminary data.</text>
</comment>
<organism evidence="5 6">
    <name type="scientific">Exiguobacterium antarcticum</name>
    <dbReference type="NCBI Taxonomy" id="132920"/>
    <lineage>
        <taxon>Bacteria</taxon>
        <taxon>Bacillati</taxon>
        <taxon>Bacillota</taxon>
        <taxon>Bacilli</taxon>
        <taxon>Bacillales</taxon>
        <taxon>Bacillales Family XII. Incertae Sedis</taxon>
        <taxon>Exiguobacterium</taxon>
    </lineage>
</organism>
<keyword evidence="6" id="KW-1185">Reference proteome</keyword>
<protein>
    <recommendedName>
        <fullName evidence="7">NHL repeat containing protein</fullName>
    </recommendedName>
</protein>
<dbReference type="InterPro" id="IPR011042">
    <property type="entry name" value="6-blade_b-propeller_TolB-like"/>
</dbReference>
<dbReference type="Proteomes" id="UP001243286">
    <property type="component" value="Unassembled WGS sequence"/>
</dbReference>
<name>A0ABT6R2K0_9BACL</name>
<evidence type="ECO:0000256" key="2">
    <source>
        <dbReference type="ARBA" id="ARBA00022737"/>
    </source>
</evidence>
<keyword evidence="3" id="KW-0325">Glycoprotein</keyword>
<dbReference type="SUPFAM" id="SSF101898">
    <property type="entry name" value="NHL repeat"/>
    <property type="match status" value="1"/>
</dbReference>